<feature type="non-terminal residue" evidence="1">
    <location>
        <position position="1"/>
    </location>
</feature>
<evidence type="ECO:0000313" key="1">
    <source>
        <dbReference type="EMBL" id="GAG45938.1"/>
    </source>
</evidence>
<comment type="caution">
    <text evidence="1">The sequence shown here is derived from an EMBL/GenBank/DDBJ whole genome shotgun (WGS) entry which is preliminary data.</text>
</comment>
<proteinExistence type="predicted"/>
<sequence length="42" mass="4857">GDVCYVLNYRWNTVGVPREAIVTKITNDFRNKVGEERGEDDQ</sequence>
<name>X0YB28_9ZZZZ</name>
<organism evidence="1">
    <name type="scientific">marine sediment metagenome</name>
    <dbReference type="NCBI Taxonomy" id="412755"/>
    <lineage>
        <taxon>unclassified sequences</taxon>
        <taxon>metagenomes</taxon>
        <taxon>ecological metagenomes</taxon>
    </lineage>
</organism>
<dbReference type="AlphaFoldDB" id="X0YB28"/>
<dbReference type="EMBL" id="BARS01056805">
    <property type="protein sequence ID" value="GAG45938.1"/>
    <property type="molecule type" value="Genomic_DNA"/>
</dbReference>
<reference evidence="1" key="1">
    <citation type="journal article" date="2014" name="Front. Microbiol.">
        <title>High frequency of phylogenetically diverse reductive dehalogenase-homologous genes in deep subseafloor sedimentary metagenomes.</title>
        <authorList>
            <person name="Kawai M."/>
            <person name="Futagami T."/>
            <person name="Toyoda A."/>
            <person name="Takaki Y."/>
            <person name="Nishi S."/>
            <person name="Hori S."/>
            <person name="Arai W."/>
            <person name="Tsubouchi T."/>
            <person name="Morono Y."/>
            <person name="Uchiyama I."/>
            <person name="Ito T."/>
            <person name="Fujiyama A."/>
            <person name="Inagaki F."/>
            <person name="Takami H."/>
        </authorList>
    </citation>
    <scope>NUCLEOTIDE SEQUENCE</scope>
    <source>
        <strain evidence="1">Expedition CK06-06</strain>
    </source>
</reference>
<gene>
    <name evidence="1" type="ORF">S01H1_83530</name>
</gene>
<protein>
    <submittedName>
        <fullName evidence="1">Uncharacterized protein</fullName>
    </submittedName>
</protein>
<accession>X0YB28</accession>